<dbReference type="CDD" id="cd00109">
    <property type="entry name" value="Kunitz-type"/>
    <property type="match status" value="1"/>
</dbReference>
<evidence type="ECO:0000256" key="2">
    <source>
        <dbReference type="ARBA" id="ARBA00022900"/>
    </source>
</evidence>
<dbReference type="Pfam" id="PF00014">
    <property type="entry name" value="Kunitz_BPTI"/>
    <property type="match status" value="1"/>
</dbReference>
<accession>A0A9J6BIP5</accession>
<name>A0A9J6BIP5_POLVA</name>
<organism evidence="7 8">
    <name type="scientific">Polypedilum vanderplanki</name>
    <name type="common">Sleeping chironomid midge</name>
    <dbReference type="NCBI Taxonomy" id="319348"/>
    <lineage>
        <taxon>Eukaryota</taxon>
        <taxon>Metazoa</taxon>
        <taxon>Ecdysozoa</taxon>
        <taxon>Arthropoda</taxon>
        <taxon>Hexapoda</taxon>
        <taxon>Insecta</taxon>
        <taxon>Pterygota</taxon>
        <taxon>Neoptera</taxon>
        <taxon>Endopterygota</taxon>
        <taxon>Diptera</taxon>
        <taxon>Nematocera</taxon>
        <taxon>Chironomoidea</taxon>
        <taxon>Chironomidae</taxon>
        <taxon>Chironominae</taxon>
        <taxon>Polypedilum</taxon>
        <taxon>Polypedilum</taxon>
    </lineage>
</organism>
<sequence>MKFFLITLIFSIFLVFVLADPCNLPAETGPCDADFSDYFFNMTSKTCEEFVYGGCEGNENRFGTIKECQQICGKYMN</sequence>
<dbReference type="EMBL" id="JADBJN010000004">
    <property type="protein sequence ID" value="KAG5669427.1"/>
    <property type="molecule type" value="Genomic_DNA"/>
</dbReference>
<dbReference type="AlphaFoldDB" id="A0A9J6BIP5"/>
<dbReference type="InterPro" id="IPR002223">
    <property type="entry name" value="Kunitz_BPTI"/>
</dbReference>
<keyword evidence="8" id="KW-1185">Reference proteome</keyword>
<dbReference type="InterPro" id="IPR020901">
    <property type="entry name" value="Prtase_inh_Kunz-CS"/>
</dbReference>
<keyword evidence="1" id="KW-0646">Protease inhibitor</keyword>
<dbReference type="InterPro" id="IPR050098">
    <property type="entry name" value="TFPI/VKTCI-like"/>
</dbReference>
<dbReference type="PROSITE" id="PS00280">
    <property type="entry name" value="BPTI_KUNITZ_1"/>
    <property type="match status" value="1"/>
</dbReference>
<dbReference type="Proteomes" id="UP001107558">
    <property type="component" value="Chromosome 4"/>
</dbReference>
<dbReference type="FunFam" id="4.10.410.10:FF:000004">
    <property type="entry name" value="Tissue factor pathway inhibitor"/>
    <property type="match status" value="1"/>
</dbReference>
<comment type="caution">
    <text evidence="7">The sequence shown here is derived from an EMBL/GenBank/DDBJ whole genome shotgun (WGS) entry which is preliminary data.</text>
</comment>
<dbReference type="PANTHER" id="PTHR10083">
    <property type="entry name" value="KUNITZ-TYPE PROTEASE INHIBITOR-RELATED"/>
    <property type="match status" value="1"/>
</dbReference>
<keyword evidence="2" id="KW-0722">Serine protease inhibitor</keyword>
<dbReference type="OrthoDB" id="7790983at2759"/>
<dbReference type="PRINTS" id="PR00759">
    <property type="entry name" value="BASICPTASE"/>
</dbReference>
<feature type="domain" description="BPTI/Kunitz inhibitor" evidence="6">
    <location>
        <begin position="22"/>
        <end position="72"/>
    </location>
</feature>
<evidence type="ECO:0000313" key="7">
    <source>
        <dbReference type="EMBL" id="KAG5669427.1"/>
    </source>
</evidence>
<feature type="signal peptide" evidence="5">
    <location>
        <begin position="1"/>
        <end position="19"/>
    </location>
</feature>
<evidence type="ECO:0000256" key="3">
    <source>
        <dbReference type="ARBA" id="ARBA00023157"/>
    </source>
</evidence>
<proteinExistence type="predicted"/>
<protein>
    <recommendedName>
        <fullName evidence="4">Single Kunitz protease inhibitor</fullName>
    </recommendedName>
</protein>
<dbReference type="PROSITE" id="PS50279">
    <property type="entry name" value="BPTI_KUNITZ_2"/>
    <property type="match status" value="1"/>
</dbReference>
<dbReference type="PANTHER" id="PTHR10083:SF374">
    <property type="entry name" value="BPTI_KUNITZ INHIBITOR DOMAIN-CONTAINING PROTEIN"/>
    <property type="match status" value="1"/>
</dbReference>
<dbReference type="SMART" id="SM00131">
    <property type="entry name" value="KU"/>
    <property type="match status" value="1"/>
</dbReference>
<keyword evidence="3" id="KW-1015">Disulfide bond</keyword>
<reference evidence="7" key="1">
    <citation type="submission" date="2021-03" db="EMBL/GenBank/DDBJ databases">
        <title>Chromosome level genome of the anhydrobiotic midge Polypedilum vanderplanki.</title>
        <authorList>
            <person name="Yoshida Y."/>
            <person name="Kikawada T."/>
            <person name="Gusev O."/>
        </authorList>
    </citation>
    <scope>NUCLEOTIDE SEQUENCE</scope>
    <source>
        <strain evidence="7">NIAS01</strain>
        <tissue evidence="7">Whole body or cell culture</tissue>
    </source>
</reference>
<evidence type="ECO:0000259" key="6">
    <source>
        <dbReference type="PROSITE" id="PS50279"/>
    </source>
</evidence>
<dbReference type="InterPro" id="IPR036880">
    <property type="entry name" value="Kunitz_BPTI_sf"/>
</dbReference>
<feature type="chain" id="PRO_5039932790" description="Single Kunitz protease inhibitor" evidence="5">
    <location>
        <begin position="20"/>
        <end position="77"/>
    </location>
</feature>
<dbReference type="GO" id="GO:0005615">
    <property type="term" value="C:extracellular space"/>
    <property type="evidence" value="ECO:0007669"/>
    <property type="project" value="TreeGrafter"/>
</dbReference>
<gene>
    <name evidence="7" type="ORF">PVAND_017314</name>
</gene>
<evidence type="ECO:0000256" key="5">
    <source>
        <dbReference type="SAM" id="SignalP"/>
    </source>
</evidence>
<dbReference type="SUPFAM" id="SSF57362">
    <property type="entry name" value="BPTI-like"/>
    <property type="match status" value="1"/>
</dbReference>
<dbReference type="GO" id="GO:0004867">
    <property type="term" value="F:serine-type endopeptidase inhibitor activity"/>
    <property type="evidence" value="ECO:0007669"/>
    <property type="project" value="UniProtKB-KW"/>
</dbReference>
<keyword evidence="5" id="KW-0732">Signal</keyword>
<evidence type="ECO:0000256" key="1">
    <source>
        <dbReference type="ARBA" id="ARBA00022690"/>
    </source>
</evidence>
<evidence type="ECO:0000313" key="8">
    <source>
        <dbReference type="Proteomes" id="UP001107558"/>
    </source>
</evidence>
<dbReference type="Gene3D" id="4.10.410.10">
    <property type="entry name" value="Pancreatic trypsin inhibitor Kunitz domain"/>
    <property type="match status" value="1"/>
</dbReference>
<evidence type="ECO:0000256" key="4">
    <source>
        <dbReference type="ARBA" id="ARBA00076242"/>
    </source>
</evidence>